<feature type="compositionally biased region" description="Pro residues" evidence="3">
    <location>
        <begin position="23"/>
        <end position="39"/>
    </location>
</feature>
<dbReference type="SUPFAM" id="SSF56214">
    <property type="entry name" value="4'-phosphopantetheinyl transferase"/>
    <property type="match status" value="2"/>
</dbReference>
<feature type="domain" description="4'-phosphopantetheinyl transferase" evidence="4">
    <location>
        <begin position="142"/>
        <end position="207"/>
    </location>
</feature>
<protein>
    <submittedName>
        <fullName evidence="6">4'-phosphopantetheinyl transferase superfamily protein</fullName>
    </submittedName>
</protein>
<keyword evidence="2 6" id="KW-0808">Transferase</keyword>
<evidence type="ECO:0000313" key="6">
    <source>
        <dbReference type="EMBL" id="XCH75808.1"/>
    </source>
</evidence>
<evidence type="ECO:0000313" key="5">
    <source>
        <dbReference type="EMBL" id="XBP95105.1"/>
    </source>
</evidence>
<feature type="region of interest" description="Disordered" evidence="3">
    <location>
        <begin position="264"/>
        <end position="302"/>
    </location>
</feature>
<dbReference type="EMBL" id="CP157762">
    <property type="protein sequence ID" value="XBP95105.1"/>
    <property type="molecule type" value="Genomic_DNA"/>
</dbReference>
<evidence type="ECO:0000259" key="4">
    <source>
        <dbReference type="Pfam" id="PF01648"/>
    </source>
</evidence>
<evidence type="ECO:0000256" key="1">
    <source>
        <dbReference type="ARBA" id="ARBA00010990"/>
    </source>
</evidence>
<evidence type="ECO:0000256" key="2">
    <source>
        <dbReference type="ARBA" id="ARBA00022679"/>
    </source>
</evidence>
<accession>A0AAU8HHF6</accession>
<dbReference type="InterPro" id="IPR050559">
    <property type="entry name" value="P-Pant_transferase_sf"/>
</dbReference>
<feature type="region of interest" description="Disordered" evidence="3">
    <location>
        <begin position="1"/>
        <end position="39"/>
    </location>
</feature>
<name>A0AAU8HHF6_9ACTN</name>
<dbReference type="GO" id="GO:0019878">
    <property type="term" value="P:lysine biosynthetic process via aminoadipic acid"/>
    <property type="evidence" value="ECO:0007669"/>
    <property type="project" value="TreeGrafter"/>
</dbReference>
<dbReference type="AlphaFoldDB" id="A0AAU8HHF6"/>
<organism evidence="6">
    <name type="scientific">Micromonospora sp. CCTCC AA 2012012</name>
    <dbReference type="NCBI Taxonomy" id="3111921"/>
    <lineage>
        <taxon>Bacteria</taxon>
        <taxon>Bacillati</taxon>
        <taxon>Actinomycetota</taxon>
        <taxon>Actinomycetes</taxon>
        <taxon>Micromonosporales</taxon>
        <taxon>Micromonosporaceae</taxon>
        <taxon>Micromonospora</taxon>
    </lineage>
</organism>
<dbReference type="Gene3D" id="3.90.470.20">
    <property type="entry name" value="4'-phosphopantetheinyl transferase domain"/>
    <property type="match status" value="1"/>
</dbReference>
<feature type="compositionally biased region" description="Pro residues" evidence="3">
    <location>
        <begin position="292"/>
        <end position="302"/>
    </location>
</feature>
<dbReference type="RefSeq" id="WP_350935602.1">
    <property type="nucleotide sequence ID" value="NZ_CP157762.1"/>
</dbReference>
<proteinExistence type="inferred from homology"/>
<dbReference type="EMBL" id="CP159342">
    <property type="protein sequence ID" value="XCH75808.1"/>
    <property type="molecule type" value="Genomic_DNA"/>
</dbReference>
<dbReference type="InterPro" id="IPR008278">
    <property type="entry name" value="4-PPantetheinyl_Trfase_dom"/>
</dbReference>
<dbReference type="PANTHER" id="PTHR12215">
    <property type="entry name" value="PHOSPHOPANTETHEINE TRANSFERASE"/>
    <property type="match status" value="1"/>
</dbReference>
<dbReference type="GO" id="GO:0008897">
    <property type="term" value="F:holo-[acyl-carrier-protein] synthase activity"/>
    <property type="evidence" value="ECO:0007669"/>
    <property type="project" value="InterPro"/>
</dbReference>
<dbReference type="PANTHER" id="PTHR12215:SF10">
    <property type="entry name" value="L-AMINOADIPATE-SEMIALDEHYDE DEHYDROGENASE-PHOSPHOPANTETHEINYL TRANSFERASE"/>
    <property type="match status" value="1"/>
</dbReference>
<sequence length="302" mass="31969">MPGRREPARVGSRAGPGVLGDPGPWPGFGPTADPGPPPGADIWHIVLDVDPETAGPVAALLDADERRRAHSLRDERAAQRFVVAHGAVRTVLGRYLGTAGYALRWARGPNGKPCFDGAWRDWQWSLSRSGGHALLAVCLTDPVGVDLEEIRAGTPALALATRFLPADEAAAVAGQADPVSRSAAYHRLLSRKEACVKASGGRFLEGLRLRVLVPGGVEGAGAFAGQRWTLRDLPAPPGFVATLATTGDRAGRLRMFEWDWRPYRGGEGAGGLPGQPPGERPWATYRSAQGSPVPPSEPRGSR</sequence>
<evidence type="ECO:0000256" key="3">
    <source>
        <dbReference type="SAM" id="MobiDB-lite"/>
    </source>
</evidence>
<gene>
    <name evidence="6" type="ORF">ABUL08_06900</name>
    <name evidence="5" type="ORF">VK199_06855</name>
</gene>
<comment type="similarity">
    <text evidence="1">Belongs to the P-Pant transferase superfamily. Gsp/Sfp/HetI/AcpT family.</text>
</comment>
<dbReference type="GO" id="GO:0005829">
    <property type="term" value="C:cytosol"/>
    <property type="evidence" value="ECO:0007669"/>
    <property type="project" value="TreeGrafter"/>
</dbReference>
<reference evidence="6" key="2">
    <citation type="submission" date="2024-06" db="EMBL/GenBank/DDBJ databases">
        <title>Micromonospora mangrovi CCTCC AA 2012012 genome sequences.</title>
        <authorList>
            <person name="Gao J."/>
        </authorList>
    </citation>
    <scope>NUCLEOTIDE SEQUENCE</scope>
    <source>
        <strain evidence="6">CCTCC AA 2012012</strain>
    </source>
</reference>
<reference evidence="5" key="1">
    <citation type="submission" date="2024-01" db="EMBL/GenBank/DDBJ databases">
        <title>The genome sequence of Micromonospora mangrovi CCTCC AA 2012012.</title>
        <authorList>
            <person name="Gao J."/>
        </authorList>
    </citation>
    <scope>NUCLEOTIDE SEQUENCE</scope>
    <source>
        <strain evidence="5">CCTCC AA 2012012</strain>
    </source>
</reference>
<dbReference type="InterPro" id="IPR037143">
    <property type="entry name" value="4-PPantetheinyl_Trfase_dom_sf"/>
</dbReference>
<dbReference type="Pfam" id="PF01648">
    <property type="entry name" value="ACPS"/>
    <property type="match status" value="1"/>
</dbReference>
<dbReference type="GO" id="GO:0000287">
    <property type="term" value="F:magnesium ion binding"/>
    <property type="evidence" value="ECO:0007669"/>
    <property type="project" value="InterPro"/>
</dbReference>